<dbReference type="InterPro" id="IPR000618">
    <property type="entry name" value="Insect_cuticle"/>
</dbReference>
<name>A0A8J5MZF1_HOMAM</name>
<feature type="chain" id="PRO_5035181592" evidence="1">
    <location>
        <begin position="17"/>
        <end position="84"/>
    </location>
</feature>
<dbReference type="EMBL" id="JAHLQT010018664">
    <property type="protein sequence ID" value="KAG7168937.1"/>
    <property type="molecule type" value="Genomic_DNA"/>
</dbReference>
<reference evidence="2" key="1">
    <citation type="journal article" date="2021" name="Sci. Adv.">
        <title>The American lobster genome reveals insights on longevity, neural, and immune adaptations.</title>
        <authorList>
            <person name="Polinski J.M."/>
            <person name="Zimin A.V."/>
            <person name="Clark K.F."/>
            <person name="Kohn A.B."/>
            <person name="Sadowski N."/>
            <person name="Timp W."/>
            <person name="Ptitsyn A."/>
            <person name="Khanna P."/>
            <person name="Romanova D.Y."/>
            <person name="Williams P."/>
            <person name="Greenwood S.J."/>
            <person name="Moroz L.L."/>
            <person name="Walt D.R."/>
            <person name="Bodnar A.G."/>
        </authorList>
    </citation>
    <scope>NUCLEOTIDE SEQUENCE</scope>
    <source>
        <strain evidence="2">GMGI-L3</strain>
    </source>
</reference>
<evidence type="ECO:0000256" key="1">
    <source>
        <dbReference type="SAM" id="SignalP"/>
    </source>
</evidence>
<proteinExistence type="predicted"/>
<dbReference type="AlphaFoldDB" id="A0A8J5MZF1"/>
<keyword evidence="1" id="KW-0732">Signal</keyword>
<dbReference type="Pfam" id="PF00379">
    <property type="entry name" value="Chitin_bind_4"/>
    <property type="match status" value="1"/>
</dbReference>
<evidence type="ECO:0000313" key="3">
    <source>
        <dbReference type="Proteomes" id="UP000747542"/>
    </source>
</evidence>
<keyword evidence="3" id="KW-1185">Reference proteome</keyword>
<protein>
    <submittedName>
        <fullName evidence="2">Larval cuticle protein 2-like 1</fullName>
    </submittedName>
</protein>
<accession>A0A8J5MZF1</accession>
<evidence type="ECO:0000313" key="2">
    <source>
        <dbReference type="EMBL" id="KAG7168937.1"/>
    </source>
</evidence>
<sequence length="84" mass="8919">MLVVVVLAVMVAGAAASSVYGPRPVIPIVKDNRNQNAYGEYSFQYSSPYGDPVEITFVADHGGYQPQGAVLPVAPPLPYSRTGH</sequence>
<comment type="caution">
    <text evidence="2">The sequence shown here is derived from an EMBL/GenBank/DDBJ whole genome shotgun (WGS) entry which is preliminary data.</text>
</comment>
<dbReference type="Proteomes" id="UP000747542">
    <property type="component" value="Unassembled WGS sequence"/>
</dbReference>
<organism evidence="2 3">
    <name type="scientific">Homarus americanus</name>
    <name type="common">American lobster</name>
    <dbReference type="NCBI Taxonomy" id="6706"/>
    <lineage>
        <taxon>Eukaryota</taxon>
        <taxon>Metazoa</taxon>
        <taxon>Ecdysozoa</taxon>
        <taxon>Arthropoda</taxon>
        <taxon>Crustacea</taxon>
        <taxon>Multicrustacea</taxon>
        <taxon>Malacostraca</taxon>
        <taxon>Eumalacostraca</taxon>
        <taxon>Eucarida</taxon>
        <taxon>Decapoda</taxon>
        <taxon>Pleocyemata</taxon>
        <taxon>Astacidea</taxon>
        <taxon>Nephropoidea</taxon>
        <taxon>Nephropidae</taxon>
        <taxon>Homarus</taxon>
    </lineage>
</organism>
<feature type="signal peptide" evidence="1">
    <location>
        <begin position="1"/>
        <end position="16"/>
    </location>
</feature>
<gene>
    <name evidence="2" type="primary">Lcpr2-L1</name>
    <name evidence="2" type="ORF">Hamer_G011616</name>
</gene>